<keyword evidence="1" id="KW-1133">Transmembrane helix</keyword>
<feature type="transmembrane region" description="Helical" evidence="1">
    <location>
        <begin position="6"/>
        <end position="25"/>
    </location>
</feature>
<dbReference type="EMBL" id="KY684109">
    <property type="protein sequence ID" value="ARF11858.1"/>
    <property type="molecule type" value="Genomic_DNA"/>
</dbReference>
<keyword evidence="1" id="KW-0812">Transmembrane</keyword>
<organism evidence="2">
    <name type="scientific">Klosneuvirus KNV1</name>
    <dbReference type="NCBI Taxonomy" id="1977640"/>
    <lineage>
        <taxon>Viruses</taxon>
        <taxon>Varidnaviria</taxon>
        <taxon>Bamfordvirae</taxon>
        <taxon>Nucleocytoviricota</taxon>
        <taxon>Megaviricetes</taxon>
        <taxon>Imitervirales</taxon>
        <taxon>Mimiviridae</taxon>
        <taxon>Klosneuvirinae</taxon>
        <taxon>Klosneuvirus</taxon>
    </lineage>
</organism>
<protein>
    <submittedName>
        <fullName evidence="2">Uncharacterized protein</fullName>
    </submittedName>
</protein>
<reference evidence="2" key="1">
    <citation type="journal article" date="2017" name="Science">
        <title>Giant viruses with an expanded complement of translation system components.</title>
        <authorList>
            <person name="Schulz F."/>
            <person name="Yutin N."/>
            <person name="Ivanova N.N."/>
            <person name="Ortega D.R."/>
            <person name="Lee T.K."/>
            <person name="Vierheilig J."/>
            <person name="Daims H."/>
            <person name="Horn M."/>
            <person name="Wagner M."/>
            <person name="Jensen G.J."/>
            <person name="Kyrpides N.C."/>
            <person name="Koonin E.V."/>
            <person name="Woyke T."/>
        </authorList>
    </citation>
    <scope>NUCLEOTIDE SEQUENCE</scope>
    <source>
        <strain evidence="2">KNV1</strain>
    </source>
</reference>
<proteinExistence type="predicted"/>
<gene>
    <name evidence="2" type="ORF">Klosneuvirus_2_294</name>
</gene>
<evidence type="ECO:0000256" key="1">
    <source>
        <dbReference type="SAM" id="Phobius"/>
    </source>
</evidence>
<accession>A0A1V0SJR2</accession>
<sequence>MDEILNNCLSFALGIILCIIFWLILRQKYVIVKKTNDTKP</sequence>
<evidence type="ECO:0000313" key="2">
    <source>
        <dbReference type="EMBL" id="ARF11858.1"/>
    </source>
</evidence>
<keyword evidence="1" id="KW-0472">Membrane</keyword>
<name>A0A1V0SJR2_9VIRU</name>